<dbReference type="GO" id="GO:0046872">
    <property type="term" value="F:metal ion binding"/>
    <property type="evidence" value="ECO:0007669"/>
    <property type="project" value="UniProtKB-KW"/>
</dbReference>
<keyword evidence="1" id="KW-0479">Metal-binding</keyword>
<keyword evidence="2 4" id="KW-0378">Hydrolase</keyword>
<accession>A0A533I5Q1</accession>
<reference evidence="4 5" key="1">
    <citation type="journal article" date="2017" name="Nat. Commun.">
        <title>In situ click chemistry generation of cyclooxygenase-2 inhibitors.</title>
        <authorList>
            <person name="Bhardwaj A."/>
            <person name="Kaur J."/>
            <person name="Wuest M."/>
            <person name="Wuest F."/>
        </authorList>
    </citation>
    <scope>NUCLEOTIDE SEQUENCE [LARGE SCALE GENOMIC DNA]</scope>
    <source>
        <strain evidence="4">S2_012_000_R3_94</strain>
    </source>
</reference>
<protein>
    <submittedName>
        <fullName evidence="4">Haloacid dehalogenase-like hydrolase</fullName>
    </submittedName>
</protein>
<dbReference type="CDD" id="cd01427">
    <property type="entry name" value="HAD_like"/>
    <property type="match status" value="1"/>
</dbReference>
<dbReference type="InterPro" id="IPR023214">
    <property type="entry name" value="HAD_sf"/>
</dbReference>
<dbReference type="EMBL" id="VAFL01000017">
    <property type="protein sequence ID" value="TKW65038.1"/>
    <property type="molecule type" value="Genomic_DNA"/>
</dbReference>
<evidence type="ECO:0000313" key="4">
    <source>
        <dbReference type="EMBL" id="TKW65038.1"/>
    </source>
</evidence>
<evidence type="ECO:0000313" key="5">
    <source>
        <dbReference type="Proteomes" id="UP000315344"/>
    </source>
</evidence>
<comment type="caution">
    <text evidence="4">The sequence shown here is derived from an EMBL/GenBank/DDBJ whole genome shotgun (WGS) entry which is preliminary data.</text>
</comment>
<dbReference type="AlphaFoldDB" id="A0A533I5Q1"/>
<gene>
    <name evidence="4" type="ORF">DI616_16745</name>
</gene>
<dbReference type="Gene3D" id="3.40.50.1000">
    <property type="entry name" value="HAD superfamily/HAD-like"/>
    <property type="match status" value="1"/>
</dbReference>
<keyword evidence="3" id="KW-0460">Magnesium</keyword>
<proteinExistence type="predicted"/>
<name>A0A533I5Q1_PARDE</name>
<evidence type="ECO:0000256" key="1">
    <source>
        <dbReference type="ARBA" id="ARBA00022723"/>
    </source>
</evidence>
<dbReference type="PANTHER" id="PTHR43344:SF13">
    <property type="entry name" value="PHOSPHATASE RV3661-RELATED"/>
    <property type="match status" value="1"/>
</dbReference>
<dbReference type="GO" id="GO:0016787">
    <property type="term" value="F:hydrolase activity"/>
    <property type="evidence" value="ECO:0007669"/>
    <property type="project" value="UniProtKB-KW"/>
</dbReference>
<dbReference type="InterPro" id="IPR050582">
    <property type="entry name" value="HAD-like_SerB"/>
</dbReference>
<evidence type="ECO:0000256" key="2">
    <source>
        <dbReference type="ARBA" id="ARBA00022801"/>
    </source>
</evidence>
<dbReference type="Pfam" id="PF12710">
    <property type="entry name" value="HAD"/>
    <property type="match status" value="1"/>
</dbReference>
<evidence type="ECO:0000256" key="3">
    <source>
        <dbReference type="ARBA" id="ARBA00022842"/>
    </source>
</evidence>
<dbReference type="Proteomes" id="UP000315344">
    <property type="component" value="Unassembled WGS sequence"/>
</dbReference>
<dbReference type="SUPFAM" id="SSF56784">
    <property type="entry name" value="HAD-like"/>
    <property type="match status" value="1"/>
</dbReference>
<sequence>MAQDALPLWEDGARKSAIISFVETVTNESSADFVPEAERIAVFDNDGTLWSEQPYYIQLAFALDQIKQNAPDHPEWQDTEPFSAVLDGDMERLAAGGSEGLMALIAATHDGFTPEEFRTEVSQWLHEAKHPDYDEPYAALTFTPMLELLDYLRDNGFKTFIVSGGGEEFIRAVSEELYGIPPEQVVGSELKLVLEERDGKPVVIRRGEVTFINDHGGKPIGIASHIGRKPIAVFGNSDGDFEMLEWAIDGTGPGLGMIVHHDDAERAVAYDRESMAGSLDRGLDEADARGWHLISMKDDWRQVYSFQPIAEPSEGAAN</sequence>
<dbReference type="PANTHER" id="PTHR43344">
    <property type="entry name" value="PHOSPHOSERINE PHOSPHATASE"/>
    <property type="match status" value="1"/>
</dbReference>
<organism evidence="4 5">
    <name type="scientific">Paracoccus denitrificans</name>
    <dbReference type="NCBI Taxonomy" id="266"/>
    <lineage>
        <taxon>Bacteria</taxon>
        <taxon>Pseudomonadati</taxon>
        <taxon>Pseudomonadota</taxon>
        <taxon>Alphaproteobacteria</taxon>
        <taxon>Rhodobacterales</taxon>
        <taxon>Paracoccaceae</taxon>
        <taxon>Paracoccus</taxon>
    </lineage>
</organism>
<dbReference type="InterPro" id="IPR036412">
    <property type="entry name" value="HAD-like_sf"/>
</dbReference>